<feature type="domain" description="RRM" evidence="4">
    <location>
        <begin position="112"/>
        <end position="201"/>
    </location>
</feature>
<proteinExistence type="predicted"/>
<dbReference type="PROSITE" id="PS50102">
    <property type="entry name" value="RRM"/>
    <property type="match status" value="1"/>
</dbReference>
<feature type="signal peptide" evidence="3">
    <location>
        <begin position="1"/>
        <end position="23"/>
    </location>
</feature>
<evidence type="ECO:0000313" key="5">
    <source>
        <dbReference type="EMBL" id="CAK9088644.1"/>
    </source>
</evidence>
<dbReference type="InterPro" id="IPR035979">
    <property type="entry name" value="RBD_domain_sf"/>
</dbReference>
<evidence type="ECO:0000256" key="2">
    <source>
        <dbReference type="SAM" id="MobiDB-lite"/>
    </source>
</evidence>
<keyword evidence="6" id="KW-1185">Reference proteome</keyword>
<dbReference type="Proteomes" id="UP001642484">
    <property type="component" value="Unassembled WGS sequence"/>
</dbReference>
<dbReference type="InterPro" id="IPR000504">
    <property type="entry name" value="RRM_dom"/>
</dbReference>
<dbReference type="InterPro" id="IPR012677">
    <property type="entry name" value="Nucleotide-bd_a/b_plait_sf"/>
</dbReference>
<feature type="compositionally biased region" description="Basic and acidic residues" evidence="2">
    <location>
        <begin position="91"/>
        <end position="100"/>
    </location>
</feature>
<feature type="chain" id="PRO_5046454867" description="RRM domain-containing protein" evidence="3">
    <location>
        <begin position="24"/>
        <end position="245"/>
    </location>
</feature>
<dbReference type="InterPro" id="IPR007201">
    <property type="entry name" value="Mei2-like_Rrm_C"/>
</dbReference>
<evidence type="ECO:0000259" key="4">
    <source>
        <dbReference type="PROSITE" id="PS50102"/>
    </source>
</evidence>
<evidence type="ECO:0000256" key="3">
    <source>
        <dbReference type="SAM" id="SignalP"/>
    </source>
</evidence>
<dbReference type="SUPFAM" id="SSF54928">
    <property type="entry name" value="RNA-binding domain, RBD"/>
    <property type="match status" value="1"/>
</dbReference>
<name>A0ABP0QKU6_9DINO</name>
<gene>
    <name evidence="5" type="ORF">CCMP2556_LOCUS42729</name>
</gene>
<comment type="caution">
    <text evidence="5">The sequence shown here is derived from an EMBL/GenBank/DDBJ whole genome shotgun (WGS) entry which is preliminary data.</text>
</comment>
<reference evidence="5 6" key="1">
    <citation type="submission" date="2024-02" db="EMBL/GenBank/DDBJ databases">
        <authorList>
            <person name="Chen Y."/>
            <person name="Shah S."/>
            <person name="Dougan E. K."/>
            <person name="Thang M."/>
            <person name="Chan C."/>
        </authorList>
    </citation>
    <scope>NUCLEOTIDE SEQUENCE [LARGE SCALE GENOMIC DNA]</scope>
</reference>
<organism evidence="5 6">
    <name type="scientific">Durusdinium trenchii</name>
    <dbReference type="NCBI Taxonomy" id="1381693"/>
    <lineage>
        <taxon>Eukaryota</taxon>
        <taxon>Sar</taxon>
        <taxon>Alveolata</taxon>
        <taxon>Dinophyceae</taxon>
        <taxon>Suessiales</taxon>
        <taxon>Symbiodiniaceae</taxon>
        <taxon>Durusdinium</taxon>
    </lineage>
</organism>
<evidence type="ECO:0000313" key="6">
    <source>
        <dbReference type="Proteomes" id="UP001642484"/>
    </source>
</evidence>
<keyword evidence="3" id="KW-0732">Signal</keyword>
<dbReference type="Pfam" id="PF04059">
    <property type="entry name" value="RRM_2"/>
    <property type="match status" value="1"/>
</dbReference>
<sequence>MGHEPQAAHALLAPLASALRVSAADTPAVRSARAQELRKQQKFLLKLHHMQQMALLERQRLELVEMSERMAAFPKPTGADLATPGIPPVQKEQKDRKSKAQDPWSWEDGVVTTVMIRGIPRHWTQQTLLKTVADEGFEEQVDFLYVPLDGKQREAKANVGYGFVNFHDAELALKFRNSFDGRVLHHHTPRNKAVRVHPASIQGYDANVAYFMDKKTADHPSFSPLIFPVAGNKRRGSQAAKGHSC</sequence>
<evidence type="ECO:0000256" key="1">
    <source>
        <dbReference type="PROSITE-ProRule" id="PRU00176"/>
    </source>
</evidence>
<keyword evidence="1" id="KW-0694">RNA-binding</keyword>
<dbReference type="Gene3D" id="3.30.70.330">
    <property type="match status" value="1"/>
</dbReference>
<dbReference type="EMBL" id="CAXAMN010024683">
    <property type="protein sequence ID" value="CAK9088644.1"/>
    <property type="molecule type" value="Genomic_DNA"/>
</dbReference>
<protein>
    <recommendedName>
        <fullName evidence="4">RRM domain-containing protein</fullName>
    </recommendedName>
</protein>
<feature type="region of interest" description="Disordered" evidence="2">
    <location>
        <begin position="75"/>
        <end position="103"/>
    </location>
</feature>
<accession>A0ABP0QKU6</accession>